<reference evidence="10" key="1">
    <citation type="journal article" date="2019" name="Int. J. Syst. Evol. Microbiol.">
        <title>The Global Catalogue of Microorganisms (GCM) 10K type strain sequencing project: providing services to taxonomists for standard genome sequencing and annotation.</title>
        <authorList>
            <consortium name="The Broad Institute Genomics Platform"/>
            <consortium name="The Broad Institute Genome Sequencing Center for Infectious Disease"/>
            <person name="Wu L."/>
            <person name="Ma J."/>
        </authorList>
    </citation>
    <scope>NUCLEOTIDE SEQUENCE [LARGE SCALE GENOMIC DNA]</scope>
    <source>
        <strain evidence="10">KLKA75</strain>
    </source>
</reference>
<comment type="similarity">
    <text evidence="2">Belongs to the ABC transporter superfamily.</text>
</comment>
<comment type="caution">
    <text evidence="9">The sequence shown here is derived from an EMBL/GenBank/DDBJ whole genome shotgun (WGS) entry which is preliminary data.</text>
</comment>
<dbReference type="InterPro" id="IPR017871">
    <property type="entry name" value="ABC_transporter-like_CS"/>
</dbReference>
<evidence type="ECO:0000313" key="10">
    <source>
        <dbReference type="Proteomes" id="UP001595872"/>
    </source>
</evidence>
<dbReference type="InterPro" id="IPR003593">
    <property type="entry name" value="AAA+_ATPase"/>
</dbReference>
<evidence type="ECO:0000259" key="8">
    <source>
        <dbReference type="PROSITE" id="PS50893"/>
    </source>
</evidence>
<evidence type="ECO:0000256" key="7">
    <source>
        <dbReference type="ARBA" id="ARBA00023136"/>
    </source>
</evidence>
<dbReference type="Pfam" id="PF00005">
    <property type="entry name" value="ABC_tran"/>
    <property type="match status" value="2"/>
</dbReference>
<evidence type="ECO:0000256" key="4">
    <source>
        <dbReference type="ARBA" id="ARBA00022475"/>
    </source>
</evidence>
<dbReference type="Gene3D" id="3.40.50.300">
    <property type="entry name" value="P-loop containing nucleotide triphosphate hydrolases"/>
    <property type="match status" value="2"/>
</dbReference>
<evidence type="ECO:0000256" key="6">
    <source>
        <dbReference type="ARBA" id="ARBA00022840"/>
    </source>
</evidence>
<comment type="subcellular location">
    <subcellularLocation>
        <location evidence="1">Cell membrane</location>
        <topology evidence="1">Peripheral membrane protein</topology>
    </subcellularLocation>
</comment>
<dbReference type="NCBIfam" id="NF008453">
    <property type="entry name" value="PRK11308.1"/>
    <property type="match status" value="2"/>
</dbReference>
<organism evidence="9 10">
    <name type="scientific">Actinomadura gamaensis</name>
    <dbReference type="NCBI Taxonomy" id="1763541"/>
    <lineage>
        <taxon>Bacteria</taxon>
        <taxon>Bacillati</taxon>
        <taxon>Actinomycetota</taxon>
        <taxon>Actinomycetes</taxon>
        <taxon>Streptosporangiales</taxon>
        <taxon>Thermomonosporaceae</taxon>
        <taxon>Actinomadura</taxon>
    </lineage>
</organism>
<dbReference type="SMART" id="SM00382">
    <property type="entry name" value="AAA"/>
    <property type="match status" value="2"/>
</dbReference>
<dbReference type="PANTHER" id="PTHR43297">
    <property type="entry name" value="OLIGOPEPTIDE TRANSPORT ATP-BINDING PROTEIN APPD"/>
    <property type="match status" value="1"/>
</dbReference>
<name>A0ABV9TSR1_9ACTN</name>
<evidence type="ECO:0000256" key="2">
    <source>
        <dbReference type="ARBA" id="ARBA00005417"/>
    </source>
</evidence>
<dbReference type="GO" id="GO:0005524">
    <property type="term" value="F:ATP binding"/>
    <property type="evidence" value="ECO:0007669"/>
    <property type="project" value="UniProtKB-KW"/>
</dbReference>
<dbReference type="InterPro" id="IPR027417">
    <property type="entry name" value="P-loop_NTPase"/>
</dbReference>
<sequence length="531" mass="56775">MTPVLSVRDLRVRFGDREAVGGVSFDLEAGRALGVVGESGSGKSSLALALARLHVGADVTGEILVDGTDVLAASDAELRRLRGGRIAMVFQDPLSSLDPHLRVGDQIAEVYRVHTGATRRAAAAKAVEVLDRVGIPDAARRARAHPHEFSGGMVQRALIAMALALEPRVLVADEPTTALDVTVQARLLALLDELRDATGMALLLVSHDFGVVAETSDDVLVMHAGRAVEQGPVASVLRAPSDAYTRALLQSVPRLDGPRAETAKPSEGTREPLLRVTDLRREFRSGPPLRRRSVPAVDGVSLEIAPGEALGVVGESGSGKTTLARLIVRLLAPSSGRIEFAGRDVTGLTARELRPLRRDLQMVFQDPLASLNPRRTVGDSIADPLRVLGEPGAERTARDLMDRVGLDPDRYDAYPHEFSGGQRQRAGIARALAPGPRLLVCDEPVTSLDVSTQAQILALLAELRAERDLSLLFVSHDLAVVRQVSDRVAVMRAGRVVEIGDVDTVYTCPKAPYTRELLAAVPKLIALDPVP</sequence>
<evidence type="ECO:0000256" key="5">
    <source>
        <dbReference type="ARBA" id="ARBA00022741"/>
    </source>
</evidence>
<feature type="domain" description="ABC transporter" evidence="8">
    <location>
        <begin position="5"/>
        <end position="249"/>
    </location>
</feature>
<dbReference type="RefSeq" id="WP_378252270.1">
    <property type="nucleotide sequence ID" value="NZ_JBHSIT010000001.1"/>
</dbReference>
<protein>
    <submittedName>
        <fullName evidence="9">Dipeptide ABC transporter ATP-binding protein</fullName>
    </submittedName>
</protein>
<dbReference type="EMBL" id="JBHSIT010000001">
    <property type="protein sequence ID" value="MFC4906581.1"/>
    <property type="molecule type" value="Genomic_DNA"/>
</dbReference>
<proteinExistence type="inferred from homology"/>
<keyword evidence="3" id="KW-0813">Transport</keyword>
<dbReference type="Proteomes" id="UP001595872">
    <property type="component" value="Unassembled WGS sequence"/>
</dbReference>
<evidence type="ECO:0000313" key="9">
    <source>
        <dbReference type="EMBL" id="MFC4906581.1"/>
    </source>
</evidence>
<keyword evidence="10" id="KW-1185">Reference proteome</keyword>
<dbReference type="NCBIfam" id="NF007739">
    <property type="entry name" value="PRK10419.1"/>
    <property type="match status" value="2"/>
</dbReference>
<keyword evidence="4" id="KW-1003">Cell membrane</keyword>
<dbReference type="PANTHER" id="PTHR43297:SF2">
    <property type="entry name" value="DIPEPTIDE TRANSPORT ATP-BINDING PROTEIN DPPD"/>
    <property type="match status" value="1"/>
</dbReference>
<dbReference type="CDD" id="cd03257">
    <property type="entry name" value="ABC_NikE_OppD_transporters"/>
    <property type="match status" value="2"/>
</dbReference>
<accession>A0ABV9TSR1</accession>
<dbReference type="Pfam" id="PF08352">
    <property type="entry name" value="oligo_HPY"/>
    <property type="match status" value="2"/>
</dbReference>
<dbReference type="SUPFAM" id="SSF52540">
    <property type="entry name" value="P-loop containing nucleoside triphosphate hydrolases"/>
    <property type="match status" value="2"/>
</dbReference>
<keyword evidence="7" id="KW-0472">Membrane</keyword>
<dbReference type="PROSITE" id="PS50893">
    <property type="entry name" value="ABC_TRANSPORTER_2"/>
    <property type="match status" value="2"/>
</dbReference>
<dbReference type="InterPro" id="IPR013563">
    <property type="entry name" value="Oligopep_ABC_C"/>
</dbReference>
<dbReference type="InterPro" id="IPR003439">
    <property type="entry name" value="ABC_transporter-like_ATP-bd"/>
</dbReference>
<feature type="domain" description="ABC transporter" evidence="8">
    <location>
        <begin position="274"/>
        <end position="518"/>
    </location>
</feature>
<dbReference type="PROSITE" id="PS00211">
    <property type="entry name" value="ABC_TRANSPORTER_1"/>
    <property type="match status" value="1"/>
</dbReference>
<evidence type="ECO:0000256" key="3">
    <source>
        <dbReference type="ARBA" id="ARBA00022448"/>
    </source>
</evidence>
<gene>
    <name evidence="9" type="ORF">ACFPCY_04560</name>
</gene>
<evidence type="ECO:0000256" key="1">
    <source>
        <dbReference type="ARBA" id="ARBA00004202"/>
    </source>
</evidence>
<dbReference type="InterPro" id="IPR050388">
    <property type="entry name" value="ABC_Ni/Peptide_Import"/>
</dbReference>
<keyword evidence="5" id="KW-0547">Nucleotide-binding</keyword>
<keyword evidence="6 9" id="KW-0067">ATP-binding</keyword>